<dbReference type="AlphaFoldDB" id="A0A840VCN6"/>
<feature type="compositionally biased region" description="Basic and acidic residues" evidence="1">
    <location>
        <begin position="24"/>
        <end position="35"/>
    </location>
</feature>
<feature type="chain" id="PRO_5032487274" description="Secreted protein" evidence="2">
    <location>
        <begin position="18"/>
        <end position="208"/>
    </location>
</feature>
<dbReference type="RefSeq" id="WP_184019426.1">
    <property type="nucleotide sequence ID" value="NZ_JACHFD010000012.1"/>
</dbReference>
<evidence type="ECO:0000313" key="4">
    <source>
        <dbReference type="Proteomes" id="UP000557717"/>
    </source>
</evidence>
<protein>
    <recommendedName>
        <fullName evidence="5">Secreted protein</fullName>
    </recommendedName>
</protein>
<reference evidence="3 4" key="1">
    <citation type="submission" date="2020-08" db="EMBL/GenBank/DDBJ databases">
        <title>Genomic Encyclopedia of Type Strains, Phase IV (KMG-IV): sequencing the most valuable type-strain genomes for metagenomic binning, comparative biology and taxonomic classification.</title>
        <authorList>
            <person name="Goeker M."/>
        </authorList>
    </citation>
    <scope>NUCLEOTIDE SEQUENCE [LARGE SCALE GENOMIC DNA]</scope>
    <source>
        <strain evidence="3 4">YC6886</strain>
    </source>
</reference>
<keyword evidence="4" id="KW-1185">Reference proteome</keyword>
<evidence type="ECO:0008006" key="5">
    <source>
        <dbReference type="Google" id="ProtNLM"/>
    </source>
</evidence>
<dbReference type="EMBL" id="JACHFD010000012">
    <property type="protein sequence ID" value="MBB5352408.1"/>
    <property type="molecule type" value="Genomic_DNA"/>
</dbReference>
<feature type="compositionally biased region" description="Polar residues" evidence="1">
    <location>
        <begin position="159"/>
        <end position="172"/>
    </location>
</feature>
<organism evidence="3 4">
    <name type="scientific">Haloferula luteola</name>
    <dbReference type="NCBI Taxonomy" id="595692"/>
    <lineage>
        <taxon>Bacteria</taxon>
        <taxon>Pseudomonadati</taxon>
        <taxon>Verrucomicrobiota</taxon>
        <taxon>Verrucomicrobiia</taxon>
        <taxon>Verrucomicrobiales</taxon>
        <taxon>Verrucomicrobiaceae</taxon>
        <taxon>Haloferula</taxon>
    </lineage>
</organism>
<feature type="region of interest" description="Disordered" evidence="1">
    <location>
        <begin position="132"/>
        <end position="192"/>
    </location>
</feature>
<feature type="compositionally biased region" description="Low complexity" evidence="1">
    <location>
        <begin position="136"/>
        <end position="148"/>
    </location>
</feature>
<accession>A0A840VCN6</accession>
<comment type="caution">
    <text evidence="3">The sequence shown here is derived from an EMBL/GenBank/DDBJ whole genome shotgun (WGS) entry which is preliminary data.</text>
</comment>
<evidence type="ECO:0000313" key="3">
    <source>
        <dbReference type="EMBL" id="MBB5352408.1"/>
    </source>
</evidence>
<evidence type="ECO:0000256" key="1">
    <source>
        <dbReference type="SAM" id="MobiDB-lite"/>
    </source>
</evidence>
<name>A0A840VCN6_9BACT</name>
<keyword evidence="2" id="KW-0732">Signal</keyword>
<gene>
    <name evidence="3" type="ORF">HNR46_002653</name>
</gene>
<proteinExistence type="predicted"/>
<dbReference type="Proteomes" id="UP000557717">
    <property type="component" value="Unassembled WGS sequence"/>
</dbReference>
<evidence type="ECO:0000256" key="2">
    <source>
        <dbReference type="SAM" id="SignalP"/>
    </source>
</evidence>
<sequence>MRCIYWILALTTTWAFAEPVPSPSHEDATLRHQESSQRLSDQQDELAADVQQLTIEQTAEEVILLFREVEDAMDEASERLWEHETGGETLAAQTDVIEKIYQAAKKRQQQSGEGSPESGAMMKMLERMLGIDGETGKPQQGKQPSQQGDGEGMTGDSDLANQNVQGTASGASETRRVPKGAGVAGKSLPDEFSEALKAYNRGLRRLEP</sequence>
<feature type="region of interest" description="Disordered" evidence="1">
    <location>
        <begin position="21"/>
        <end position="45"/>
    </location>
</feature>
<feature type="signal peptide" evidence="2">
    <location>
        <begin position="1"/>
        <end position="17"/>
    </location>
</feature>